<organism evidence="2 3">
    <name type="scientific">Diacronema lutheri</name>
    <name type="common">Unicellular marine alga</name>
    <name type="synonym">Monochrysis lutheri</name>
    <dbReference type="NCBI Taxonomy" id="2081491"/>
    <lineage>
        <taxon>Eukaryota</taxon>
        <taxon>Haptista</taxon>
        <taxon>Haptophyta</taxon>
        <taxon>Pavlovophyceae</taxon>
        <taxon>Pavlovales</taxon>
        <taxon>Pavlovaceae</taxon>
        <taxon>Diacronema</taxon>
    </lineage>
</organism>
<feature type="region of interest" description="Disordered" evidence="1">
    <location>
        <begin position="18"/>
        <end position="39"/>
    </location>
</feature>
<proteinExistence type="predicted"/>
<dbReference type="InterPro" id="IPR029021">
    <property type="entry name" value="Prot-tyrosine_phosphatase-like"/>
</dbReference>
<name>A0A8J6C5I5_DIALT</name>
<evidence type="ECO:0000256" key="1">
    <source>
        <dbReference type="SAM" id="MobiDB-lite"/>
    </source>
</evidence>
<dbReference type="Proteomes" id="UP000751190">
    <property type="component" value="Unassembled WGS sequence"/>
</dbReference>
<dbReference type="AlphaFoldDB" id="A0A8J6C5I5"/>
<evidence type="ECO:0000313" key="3">
    <source>
        <dbReference type="Proteomes" id="UP000751190"/>
    </source>
</evidence>
<comment type="caution">
    <text evidence="2">The sequence shown here is derived from an EMBL/GenBank/DDBJ whole genome shotgun (WGS) entry which is preliminary data.</text>
</comment>
<dbReference type="OrthoDB" id="2017893at2759"/>
<keyword evidence="3" id="KW-1185">Reference proteome</keyword>
<reference evidence="2" key="1">
    <citation type="submission" date="2021-05" db="EMBL/GenBank/DDBJ databases">
        <title>The genome of the haptophyte Pavlova lutheri (Diacronema luteri, Pavlovales) - a model for lipid biosynthesis in eukaryotic algae.</title>
        <authorList>
            <person name="Hulatt C.J."/>
            <person name="Posewitz M.C."/>
        </authorList>
    </citation>
    <scope>NUCLEOTIDE SEQUENCE</scope>
    <source>
        <strain evidence="2">NIVA-4/92</strain>
    </source>
</reference>
<gene>
    <name evidence="2" type="ORF">KFE25_004628</name>
</gene>
<dbReference type="Gene3D" id="3.90.190.10">
    <property type="entry name" value="Protein tyrosine phosphatase superfamily"/>
    <property type="match status" value="1"/>
</dbReference>
<accession>A0A8J6C5I5</accession>
<sequence>MAGGISWVGRSALAGRARPSQSTLADAPPRLLGHRSRAPAGGTLASARRAYTVAQADAQRERAAAWRGDNVPGVSLEQLAADASALARRLRLPPHDDGALRFYSEYTRADGSKRSWCHWLVPRVLMVGRYPHPDPTAHPDLLHRRCASCGGPTLDESRAHLARLLGDGARVRCFASLLDEVPAQTDDAAWPADGRCYLPQQDREHFPAPFVRYYDAVMRAASRADGDGDGVGYGGADADGDAVAAVGGEGEKGGAGVAWPLPSFVHFPMRDCAVPWSDGAARSLLADLVSRLDVDTTDAPDGRAALYVHCWSGRGRAGLIGGALLALLRPELAPAQVLRIVQAGYDSRAGAGLAPARGDRSPQTVEQRDWLENFVMELRELRQVQ</sequence>
<protein>
    <recommendedName>
        <fullName evidence="4">Tyrosine specific protein phosphatases domain-containing protein</fullName>
    </recommendedName>
</protein>
<evidence type="ECO:0000313" key="2">
    <source>
        <dbReference type="EMBL" id="KAG8462652.1"/>
    </source>
</evidence>
<dbReference type="SUPFAM" id="SSF52799">
    <property type="entry name" value="(Phosphotyrosine protein) phosphatases II"/>
    <property type="match status" value="1"/>
</dbReference>
<evidence type="ECO:0008006" key="4">
    <source>
        <dbReference type="Google" id="ProtNLM"/>
    </source>
</evidence>
<dbReference type="EMBL" id="JAGTXO010000019">
    <property type="protein sequence ID" value="KAG8462652.1"/>
    <property type="molecule type" value="Genomic_DNA"/>
</dbReference>